<keyword evidence="4" id="KW-1185">Reference proteome</keyword>
<proteinExistence type="predicted"/>
<keyword evidence="1" id="KW-0472">Membrane</keyword>
<dbReference type="RefSeq" id="WP_068138270.1">
    <property type="nucleotide sequence ID" value="NZ_CP042914.1"/>
</dbReference>
<dbReference type="Gene3D" id="3.40.50.410">
    <property type="entry name" value="von Willebrand factor, type A domain"/>
    <property type="match status" value="1"/>
</dbReference>
<gene>
    <name evidence="3" type="ORF">UC8_34320</name>
</gene>
<dbReference type="SMART" id="SM00327">
    <property type="entry name" value="VWA"/>
    <property type="match status" value="1"/>
</dbReference>
<dbReference type="InterPro" id="IPR024163">
    <property type="entry name" value="Aerotolerance_reg_N"/>
</dbReference>
<feature type="transmembrane region" description="Helical" evidence="1">
    <location>
        <begin position="58"/>
        <end position="80"/>
    </location>
</feature>
<dbReference type="EMBL" id="CP042914">
    <property type="protein sequence ID" value="QEG41411.1"/>
    <property type="molecule type" value="Genomic_DNA"/>
</dbReference>
<evidence type="ECO:0000259" key="2">
    <source>
        <dbReference type="SMART" id="SM00327"/>
    </source>
</evidence>
<keyword evidence="1" id="KW-0812">Transmembrane</keyword>
<accession>A0A5B9R4L6</accession>
<dbReference type="Proteomes" id="UP000325286">
    <property type="component" value="Chromosome"/>
</dbReference>
<protein>
    <recommendedName>
        <fullName evidence="2">VWFA domain-containing protein</fullName>
    </recommendedName>
</protein>
<dbReference type="PANTHER" id="PTHR37464:SF1">
    <property type="entry name" value="BLL2463 PROTEIN"/>
    <property type="match status" value="1"/>
</dbReference>
<dbReference type="InterPro" id="IPR002035">
    <property type="entry name" value="VWF_A"/>
</dbReference>
<dbReference type="AlphaFoldDB" id="A0A5B9R4L6"/>
<keyword evidence="1" id="KW-1133">Transmembrane helix</keyword>
<dbReference type="PANTHER" id="PTHR37464">
    <property type="entry name" value="BLL2463 PROTEIN"/>
    <property type="match status" value="1"/>
</dbReference>
<evidence type="ECO:0000256" key="1">
    <source>
        <dbReference type="SAM" id="Phobius"/>
    </source>
</evidence>
<name>A0A5B9R4L6_9BACT</name>
<dbReference type="SUPFAM" id="SSF53300">
    <property type="entry name" value="vWA-like"/>
    <property type="match status" value="1"/>
</dbReference>
<feature type="transmembrane region" description="Helical" evidence="1">
    <location>
        <begin position="637"/>
        <end position="656"/>
    </location>
</feature>
<feature type="transmembrane region" description="Helical" evidence="1">
    <location>
        <begin position="6"/>
        <end position="24"/>
    </location>
</feature>
<organism evidence="3 4">
    <name type="scientific">Roseimaritima ulvae</name>
    <dbReference type="NCBI Taxonomy" id="980254"/>
    <lineage>
        <taxon>Bacteria</taxon>
        <taxon>Pseudomonadati</taxon>
        <taxon>Planctomycetota</taxon>
        <taxon>Planctomycetia</taxon>
        <taxon>Pirellulales</taxon>
        <taxon>Pirellulaceae</taxon>
        <taxon>Roseimaritima</taxon>
    </lineage>
</organism>
<sequence length="662" mass="73284">MSFAWPAGFLFALLALPILVLYILKVRMRRLPVSTNLFWKQVYDEKPPRSLWRQLRHLLSLLAQVLILCLLVGAIVDPYLPWQLLQARRIVLVVDNSASMQATDVSPTRLAVAKDEAQQLISGLRERDQVAIVLGGRTPEVMVGMTGHIPTLRRALDAIPQSENATHLQPAIELGQQLVGEHPHGEVVVLTDGCLTVGESRDAETTPPADDNPVPVSWKTVAGDANNVGITQFQTRRSLTDPLGYEILVSVWNAADVPVKCRLEITLDDVPVDVLPLELAADEQWHRSLEKTSIEGGTMQATLTAFQNPQADDDSAPSNAVSSDSRRLNRLTVDDTAWAVLPARNRQRVLVISPGNLFLRKVFEANPLVDLEVRETFPESWPADTVIVLHGQVPEQLPAGSVFVIDPENDCEQWTVGKALEHPIITEQDEASPLMTHIRLDNVLVPQAKQLRFTNPPTVLAGTVSGDAIYAQPKRDNGRCLVLSVNLEQSDLAFRTAFPIMVTNALNWFAHQSGRWQPAVNTGALLTIDLSETAVELPTELRWLTPSGVAQTLPAEQTNLTLGPFDQTGVWSLRQPARDAAQEQSADEVDDAAEATLVRSVAVNLADERETDLRPDADLVELTNDRQWGSGWLNRPIWFYVTLLACGAITIEWWLYQRRLLA</sequence>
<dbReference type="KEGG" id="rul:UC8_34320"/>
<dbReference type="CDD" id="cd00198">
    <property type="entry name" value="vWFA"/>
    <property type="match status" value="1"/>
</dbReference>
<dbReference type="InterPro" id="IPR036465">
    <property type="entry name" value="vWFA_dom_sf"/>
</dbReference>
<feature type="domain" description="VWFA" evidence="2">
    <location>
        <begin position="87"/>
        <end position="252"/>
    </location>
</feature>
<dbReference type="Pfam" id="PF07584">
    <property type="entry name" value="BatA"/>
    <property type="match status" value="1"/>
</dbReference>
<dbReference type="Pfam" id="PF13519">
    <property type="entry name" value="VWA_2"/>
    <property type="match status" value="1"/>
</dbReference>
<evidence type="ECO:0000313" key="3">
    <source>
        <dbReference type="EMBL" id="QEG41411.1"/>
    </source>
</evidence>
<reference evidence="3 4" key="1">
    <citation type="submission" date="2019-08" db="EMBL/GenBank/DDBJ databases">
        <title>Deep-cultivation of Planctomycetes and their phenomic and genomic characterization uncovers novel biology.</title>
        <authorList>
            <person name="Wiegand S."/>
            <person name="Jogler M."/>
            <person name="Boedeker C."/>
            <person name="Pinto D."/>
            <person name="Vollmers J."/>
            <person name="Rivas-Marin E."/>
            <person name="Kohn T."/>
            <person name="Peeters S.H."/>
            <person name="Heuer A."/>
            <person name="Rast P."/>
            <person name="Oberbeckmann S."/>
            <person name="Bunk B."/>
            <person name="Jeske O."/>
            <person name="Meyerdierks A."/>
            <person name="Storesund J.E."/>
            <person name="Kallscheuer N."/>
            <person name="Luecker S."/>
            <person name="Lage O.M."/>
            <person name="Pohl T."/>
            <person name="Merkel B.J."/>
            <person name="Hornburger P."/>
            <person name="Mueller R.-W."/>
            <person name="Bruemmer F."/>
            <person name="Labrenz M."/>
            <person name="Spormann A.M."/>
            <person name="Op den Camp H."/>
            <person name="Overmann J."/>
            <person name="Amann R."/>
            <person name="Jetten M.S.M."/>
            <person name="Mascher T."/>
            <person name="Medema M.H."/>
            <person name="Devos D.P."/>
            <person name="Kaster A.-K."/>
            <person name="Ovreas L."/>
            <person name="Rohde M."/>
            <person name="Galperin M.Y."/>
            <person name="Jogler C."/>
        </authorList>
    </citation>
    <scope>NUCLEOTIDE SEQUENCE [LARGE SCALE GENOMIC DNA]</scope>
    <source>
        <strain evidence="3 4">UC8</strain>
    </source>
</reference>
<dbReference type="OrthoDB" id="5289914at2"/>
<evidence type="ECO:0000313" key="4">
    <source>
        <dbReference type="Proteomes" id="UP000325286"/>
    </source>
</evidence>